<accession>A0A1F7X9H9</accession>
<reference evidence="4 5" key="1">
    <citation type="journal article" date="2016" name="Nat. Commun.">
        <title>Thousands of microbial genomes shed light on interconnected biogeochemical processes in an aquifer system.</title>
        <authorList>
            <person name="Anantharaman K."/>
            <person name="Brown C.T."/>
            <person name="Hug L.A."/>
            <person name="Sharon I."/>
            <person name="Castelle C.J."/>
            <person name="Probst A.J."/>
            <person name="Thomas B.C."/>
            <person name="Singh A."/>
            <person name="Wilkins M.J."/>
            <person name="Karaoz U."/>
            <person name="Brodie E.L."/>
            <person name="Williams K.H."/>
            <person name="Hubbard S.S."/>
            <person name="Banfield J.F."/>
        </authorList>
    </citation>
    <scope>NUCLEOTIDE SEQUENCE [LARGE SCALE GENOMIC DNA]</scope>
</reference>
<dbReference type="InterPro" id="IPR015163">
    <property type="entry name" value="Cdc6_C"/>
</dbReference>
<evidence type="ECO:0000313" key="4">
    <source>
        <dbReference type="EMBL" id="OGM11682.1"/>
    </source>
</evidence>
<sequence length="132" mass="15335">MGMLEKNTEDMQNPEGAVLHSEIILNELRTLSLHDKLVLCACIRLFSKDKYVRVTPMDVFTEYKKLTAKYSINWLSLSKVTEHIKELEMLGFLKCTYPSWGQGHQIRYVQILEPDEIPGYVEVLREDLGMVE</sequence>
<dbReference type="InterPro" id="IPR036388">
    <property type="entry name" value="WH-like_DNA-bd_sf"/>
</dbReference>
<evidence type="ECO:0000256" key="2">
    <source>
        <dbReference type="ARBA" id="ARBA00022705"/>
    </source>
</evidence>
<comment type="similarity">
    <text evidence="1">Belongs to the CDC6/cdc18 family.</text>
</comment>
<evidence type="ECO:0000256" key="1">
    <source>
        <dbReference type="ARBA" id="ARBA00006184"/>
    </source>
</evidence>
<evidence type="ECO:0000259" key="3">
    <source>
        <dbReference type="SMART" id="SM01074"/>
    </source>
</evidence>
<feature type="domain" description="Cdc6 C-terminal" evidence="3">
    <location>
        <begin position="39"/>
        <end position="121"/>
    </location>
</feature>
<dbReference type="Pfam" id="PF09079">
    <property type="entry name" value="WHD_Cdc6"/>
    <property type="match status" value="1"/>
</dbReference>
<dbReference type="Gene3D" id="1.10.10.10">
    <property type="entry name" value="Winged helix-like DNA-binding domain superfamily/Winged helix DNA-binding domain"/>
    <property type="match status" value="1"/>
</dbReference>
<gene>
    <name evidence="4" type="ORF">A2Z22_02010</name>
</gene>
<proteinExistence type="inferred from homology"/>
<dbReference type="EMBL" id="MGFS01000013">
    <property type="protein sequence ID" value="OGM11682.1"/>
    <property type="molecule type" value="Genomic_DNA"/>
</dbReference>
<dbReference type="Proteomes" id="UP000177053">
    <property type="component" value="Unassembled WGS sequence"/>
</dbReference>
<dbReference type="GO" id="GO:0006260">
    <property type="term" value="P:DNA replication"/>
    <property type="evidence" value="ECO:0007669"/>
    <property type="project" value="UniProtKB-KW"/>
</dbReference>
<dbReference type="SMART" id="SM01074">
    <property type="entry name" value="Cdc6_C"/>
    <property type="match status" value="1"/>
</dbReference>
<protein>
    <recommendedName>
        <fullName evidence="3">Cdc6 C-terminal domain-containing protein</fullName>
    </recommendedName>
</protein>
<organism evidence="4 5">
    <name type="scientific">Candidatus Woesebacteria bacterium RBG_16_34_12</name>
    <dbReference type="NCBI Taxonomy" id="1802480"/>
    <lineage>
        <taxon>Bacteria</taxon>
        <taxon>Candidatus Woeseibacteriota</taxon>
    </lineage>
</organism>
<comment type="caution">
    <text evidence="4">The sequence shown here is derived from an EMBL/GenBank/DDBJ whole genome shotgun (WGS) entry which is preliminary data.</text>
</comment>
<keyword evidence="2" id="KW-0235">DNA replication</keyword>
<dbReference type="SUPFAM" id="SSF46785">
    <property type="entry name" value="Winged helix' DNA-binding domain"/>
    <property type="match status" value="1"/>
</dbReference>
<dbReference type="InterPro" id="IPR036390">
    <property type="entry name" value="WH_DNA-bd_sf"/>
</dbReference>
<dbReference type="AlphaFoldDB" id="A0A1F7X9H9"/>
<name>A0A1F7X9H9_9BACT</name>
<evidence type="ECO:0000313" key="5">
    <source>
        <dbReference type="Proteomes" id="UP000177053"/>
    </source>
</evidence>